<dbReference type="SUPFAM" id="SSF50486">
    <property type="entry name" value="FMT C-terminal domain-like"/>
    <property type="match status" value="1"/>
</dbReference>
<keyword evidence="4 5" id="KW-0234">DNA repair</keyword>
<evidence type="ECO:0000256" key="2">
    <source>
        <dbReference type="ARBA" id="ARBA00022763"/>
    </source>
</evidence>
<comment type="similarity">
    <text evidence="1 5">Belongs to the DNA glycosylase MPG family.</text>
</comment>
<dbReference type="Gene3D" id="3.10.300.10">
    <property type="entry name" value="Methylpurine-DNA glycosylase (MPG)"/>
    <property type="match status" value="1"/>
</dbReference>
<proteinExistence type="inferred from homology"/>
<name>A0ABY5JVE7_9BACI</name>
<sequence length="198" mass="22000">MKQNLNLTPLPDAFYQYPTLQLAEELLGCILVKQTEEGTSSGFIVETEAYLGNADRAAHGFGNRRTKRTEILYAEAGMTYTHLIHNHCLINVVSAEKEVPESVLIRAVEPYTGVDLMLARRPVKKFQNLTSGPGKLSQALNINMGDYGRSLQEPPLFIAAGKKPEKINTGPRIGIDNSGEARDYPYRFWVAGNKFVSK</sequence>
<keyword evidence="3 5" id="KW-0378">Hydrolase</keyword>
<gene>
    <name evidence="6" type="ORF">NP439_03425</name>
</gene>
<dbReference type="NCBIfam" id="NF002002">
    <property type="entry name" value="PRK00802.1-2"/>
    <property type="match status" value="1"/>
</dbReference>
<dbReference type="InterPro" id="IPR011034">
    <property type="entry name" value="Formyl_transferase-like_C_sf"/>
</dbReference>
<accession>A0ABY5JVE7</accession>
<dbReference type="NCBIfam" id="TIGR00567">
    <property type="entry name" value="3mg"/>
    <property type="match status" value="1"/>
</dbReference>
<dbReference type="CDD" id="cd00540">
    <property type="entry name" value="AAG"/>
    <property type="match status" value="1"/>
</dbReference>
<dbReference type="Proteomes" id="UP001059773">
    <property type="component" value="Chromosome"/>
</dbReference>
<dbReference type="EC" id="3.2.2.-" evidence="5"/>
<dbReference type="InterPro" id="IPR036995">
    <property type="entry name" value="MPG_sf"/>
</dbReference>
<keyword evidence="2 5" id="KW-0227">DNA damage</keyword>
<evidence type="ECO:0000313" key="7">
    <source>
        <dbReference type="Proteomes" id="UP001059773"/>
    </source>
</evidence>
<evidence type="ECO:0000256" key="1">
    <source>
        <dbReference type="ARBA" id="ARBA00009232"/>
    </source>
</evidence>
<keyword evidence="6" id="KW-0326">Glycosidase</keyword>
<protein>
    <recommendedName>
        <fullName evidence="5">Putative 3-methyladenine DNA glycosylase</fullName>
        <ecNumber evidence="5">3.2.2.-</ecNumber>
    </recommendedName>
</protein>
<evidence type="ECO:0000256" key="4">
    <source>
        <dbReference type="ARBA" id="ARBA00023204"/>
    </source>
</evidence>
<evidence type="ECO:0000256" key="3">
    <source>
        <dbReference type="ARBA" id="ARBA00022801"/>
    </source>
</evidence>
<dbReference type="PANTHER" id="PTHR10429:SF0">
    <property type="entry name" value="DNA-3-METHYLADENINE GLYCOSYLASE"/>
    <property type="match status" value="1"/>
</dbReference>
<dbReference type="Pfam" id="PF02245">
    <property type="entry name" value="Pur_DNA_glyco"/>
    <property type="match status" value="1"/>
</dbReference>
<dbReference type="GO" id="GO:0016798">
    <property type="term" value="F:hydrolase activity, acting on glycosyl bonds"/>
    <property type="evidence" value="ECO:0007669"/>
    <property type="project" value="UniProtKB-KW"/>
</dbReference>
<dbReference type="RefSeq" id="WP_256708795.1">
    <property type="nucleotide sequence ID" value="NZ_CP101914.1"/>
</dbReference>
<reference evidence="6" key="1">
    <citation type="submission" date="2022-07" db="EMBL/GenBank/DDBJ databases">
        <title>FELIX.</title>
        <authorList>
            <person name="Wan K.H."/>
            <person name="Park S."/>
            <person name="Lawrence Q."/>
            <person name="Eichenberger J.P."/>
            <person name="Booth B.W."/>
            <person name="Piaggio A.J."/>
            <person name="Chandler J.C."/>
            <person name="Franklin A.B."/>
            <person name="Celniker S.E."/>
        </authorList>
    </citation>
    <scope>NUCLEOTIDE SEQUENCE</scope>
    <source>
        <strain evidence="6">QA-1986 374</strain>
    </source>
</reference>
<dbReference type="InterPro" id="IPR003180">
    <property type="entry name" value="MPG"/>
</dbReference>
<keyword evidence="7" id="KW-1185">Reference proteome</keyword>
<evidence type="ECO:0000256" key="5">
    <source>
        <dbReference type="HAMAP-Rule" id="MF_00527"/>
    </source>
</evidence>
<organism evidence="6 7">
    <name type="scientific">Oceanobacillus jeddahense</name>
    <dbReference type="NCBI Taxonomy" id="1462527"/>
    <lineage>
        <taxon>Bacteria</taxon>
        <taxon>Bacillati</taxon>
        <taxon>Bacillota</taxon>
        <taxon>Bacilli</taxon>
        <taxon>Bacillales</taxon>
        <taxon>Bacillaceae</taxon>
        <taxon>Oceanobacillus</taxon>
    </lineage>
</organism>
<dbReference type="PANTHER" id="PTHR10429">
    <property type="entry name" value="DNA-3-METHYLADENINE GLYCOSYLASE"/>
    <property type="match status" value="1"/>
</dbReference>
<evidence type="ECO:0000313" key="6">
    <source>
        <dbReference type="EMBL" id="UUI03760.1"/>
    </source>
</evidence>
<dbReference type="EMBL" id="CP101914">
    <property type="protein sequence ID" value="UUI03760.1"/>
    <property type="molecule type" value="Genomic_DNA"/>
</dbReference>
<dbReference type="HAMAP" id="MF_00527">
    <property type="entry name" value="3MGH"/>
    <property type="match status" value="1"/>
</dbReference>